<keyword evidence="4" id="KW-0677">Repeat</keyword>
<evidence type="ECO:0000259" key="8">
    <source>
        <dbReference type="PROSITE" id="PS51202"/>
    </source>
</evidence>
<feature type="transmembrane region" description="Helical" evidence="7">
    <location>
        <begin position="467"/>
        <end position="486"/>
    </location>
</feature>
<evidence type="ECO:0000256" key="7">
    <source>
        <dbReference type="SAM" id="Phobius"/>
    </source>
</evidence>
<dbReference type="Pfam" id="PF02080">
    <property type="entry name" value="TrkA_C"/>
    <property type="match status" value="1"/>
</dbReference>
<dbReference type="Proteomes" id="UP000295506">
    <property type="component" value="Unassembled WGS sequence"/>
</dbReference>
<feature type="transmembrane region" description="Helical" evidence="7">
    <location>
        <begin position="65"/>
        <end position="87"/>
    </location>
</feature>
<organism evidence="10 12">
    <name type="scientific">Pseudodesulfovibrio indicus</name>
    <dbReference type="NCBI Taxonomy" id="1716143"/>
    <lineage>
        <taxon>Bacteria</taxon>
        <taxon>Pseudomonadati</taxon>
        <taxon>Thermodesulfobacteriota</taxon>
        <taxon>Desulfovibrionia</taxon>
        <taxon>Desulfovibrionales</taxon>
        <taxon>Desulfovibrionaceae</taxon>
    </lineage>
</organism>
<comment type="subcellular location">
    <subcellularLocation>
        <location evidence="1">Membrane</location>
        <topology evidence="1">Multi-pass membrane protein</topology>
    </subcellularLocation>
</comment>
<feature type="transmembrane region" description="Helical" evidence="7">
    <location>
        <begin position="524"/>
        <end position="543"/>
    </location>
</feature>
<dbReference type="GO" id="GO:0006813">
    <property type="term" value="P:potassium ion transport"/>
    <property type="evidence" value="ECO:0007669"/>
    <property type="project" value="InterPro"/>
</dbReference>
<name>A0A126QS95_9BACT</name>
<dbReference type="EMBL" id="SOBK01000011">
    <property type="protein sequence ID" value="TDT86764.1"/>
    <property type="molecule type" value="Genomic_DNA"/>
</dbReference>
<evidence type="ECO:0000313" key="12">
    <source>
        <dbReference type="Proteomes" id="UP000295506"/>
    </source>
</evidence>
<keyword evidence="2" id="KW-0813">Transport</keyword>
<keyword evidence="11" id="KW-1185">Reference proteome</keyword>
<reference evidence="9 11" key="1">
    <citation type="journal article" date="2016" name="Front. Microbiol.">
        <title>Genome Sequence of the Piezophilic, Mesophilic Sulfate-Reducing Bacterium Desulfovibrio indicus J2T.</title>
        <authorList>
            <person name="Cao J."/>
            <person name="Maignien L."/>
            <person name="Shao Z."/>
            <person name="Alain K."/>
            <person name="Jebbar M."/>
        </authorList>
    </citation>
    <scope>NUCLEOTIDE SEQUENCE [LARGE SCALE GENOMIC DNA]</scope>
    <source>
        <strain evidence="9 11">J2</strain>
    </source>
</reference>
<dbReference type="Proteomes" id="UP000055611">
    <property type="component" value="Chromosome"/>
</dbReference>
<evidence type="ECO:0000313" key="11">
    <source>
        <dbReference type="Proteomes" id="UP000055611"/>
    </source>
</evidence>
<proteinExistence type="predicted"/>
<evidence type="ECO:0000256" key="5">
    <source>
        <dbReference type="ARBA" id="ARBA00022989"/>
    </source>
</evidence>
<dbReference type="InterPro" id="IPR004680">
    <property type="entry name" value="Cit_transptr-like_dom"/>
</dbReference>
<gene>
    <name evidence="9" type="ORF">AWY79_17390</name>
    <name evidence="10" type="ORF">EDC59_11182</name>
</gene>
<feature type="transmembrane region" description="Helical" evidence="7">
    <location>
        <begin position="422"/>
        <end position="455"/>
    </location>
</feature>
<dbReference type="PANTHER" id="PTHR43652">
    <property type="entry name" value="BASIC AMINO ACID ANTIPORTER YFCC-RELATED"/>
    <property type="match status" value="1"/>
</dbReference>
<dbReference type="SUPFAM" id="SSF116726">
    <property type="entry name" value="TrkA C-terminal domain-like"/>
    <property type="match status" value="2"/>
</dbReference>
<evidence type="ECO:0000313" key="10">
    <source>
        <dbReference type="EMBL" id="TDT86764.1"/>
    </source>
</evidence>
<feature type="transmembrane region" description="Helical" evidence="7">
    <location>
        <begin position="111"/>
        <end position="139"/>
    </location>
</feature>
<evidence type="ECO:0000256" key="1">
    <source>
        <dbReference type="ARBA" id="ARBA00004141"/>
    </source>
</evidence>
<evidence type="ECO:0000256" key="2">
    <source>
        <dbReference type="ARBA" id="ARBA00022448"/>
    </source>
</evidence>
<feature type="transmembrane region" description="Helical" evidence="7">
    <location>
        <begin position="493"/>
        <end position="518"/>
    </location>
</feature>
<keyword evidence="3 7" id="KW-0812">Transmembrane</keyword>
<dbReference type="KEGG" id="dej:AWY79_17390"/>
<dbReference type="Gene3D" id="3.30.70.1450">
    <property type="entry name" value="Regulator of K+ conductance, C-terminal domain"/>
    <property type="match status" value="2"/>
</dbReference>
<dbReference type="InterPro" id="IPR051679">
    <property type="entry name" value="DASS-Related_Transporters"/>
</dbReference>
<dbReference type="InterPro" id="IPR006037">
    <property type="entry name" value="RCK_C"/>
</dbReference>
<dbReference type="RefSeq" id="WP_066806652.1">
    <property type="nucleotide sequence ID" value="NZ_CP014206.1"/>
</dbReference>
<feature type="transmembrane region" description="Helical" evidence="7">
    <location>
        <begin position="194"/>
        <end position="213"/>
    </location>
</feature>
<dbReference type="GO" id="GO:0005886">
    <property type="term" value="C:plasma membrane"/>
    <property type="evidence" value="ECO:0007669"/>
    <property type="project" value="TreeGrafter"/>
</dbReference>
<accession>A0A126QS95</accession>
<feature type="transmembrane region" description="Helical" evidence="7">
    <location>
        <begin position="160"/>
        <end position="182"/>
    </location>
</feature>
<dbReference type="EMBL" id="CP014206">
    <property type="protein sequence ID" value="AMK12752.1"/>
    <property type="molecule type" value="Genomic_DNA"/>
</dbReference>
<feature type="transmembrane region" description="Helical" evidence="7">
    <location>
        <begin position="552"/>
        <end position="570"/>
    </location>
</feature>
<feature type="transmembrane region" description="Helical" evidence="7">
    <location>
        <begin position="590"/>
        <end position="610"/>
    </location>
</feature>
<evidence type="ECO:0000313" key="9">
    <source>
        <dbReference type="EMBL" id="AMK12752.1"/>
    </source>
</evidence>
<evidence type="ECO:0000256" key="4">
    <source>
        <dbReference type="ARBA" id="ARBA00022737"/>
    </source>
</evidence>
<reference evidence="10 12" key="2">
    <citation type="submission" date="2019-03" db="EMBL/GenBank/DDBJ databases">
        <title>Genomic Encyclopedia of Type Strains, Phase IV (KMG-IV): sequencing the most valuable type-strain genomes for metagenomic binning, comparative biology and taxonomic classification.</title>
        <authorList>
            <person name="Goeker M."/>
        </authorList>
    </citation>
    <scope>NUCLEOTIDE SEQUENCE [LARGE SCALE GENOMIC DNA]</scope>
    <source>
        <strain evidence="10 12">DSM 101483</strain>
    </source>
</reference>
<dbReference type="AlphaFoldDB" id="A0A126QS95"/>
<keyword evidence="5 7" id="KW-1133">Transmembrane helix</keyword>
<keyword evidence="6 7" id="KW-0472">Membrane</keyword>
<feature type="domain" description="RCK C-terminal" evidence="8">
    <location>
        <begin position="318"/>
        <end position="405"/>
    </location>
</feature>
<dbReference type="InterPro" id="IPR036721">
    <property type="entry name" value="RCK_C_sf"/>
</dbReference>
<dbReference type="Pfam" id="PF03600">
    <property type="entry name" value="CitMHS"/>
    <property type="match status" value="1"/>
</dbReference>
<dbReference type="PROSITE" id="PS51202">
    <property type="entry name" value="RCK_C"/>
    <property type="match status" value="2"/>
</dbReference>
<protein>
    <submittedName>
        <fullName evidence="9">Transporter</fullName>
    </submittedName>
    <submittedName>
        <fullName evidence="10">TrkA family protein</fullName>
    </submittedName>
</protein>
<evidence type="ECO:0000256" key="3">
    <source>
        <dbReference type="ARBA" id="ARBA00022692"/>
    </source>
</evidence>
<dbReference type="GO" id="GO:0008324">
    <property type="term" value="F:monoatomic cation transmembrane transporter activity"/>
    <property type="evidence" value="ECO:0007669"/>
    <property type="project" value="InterPro"/>
</dbReference>
<dbReference type="PANTHER" id="PTHR43652:SF2">
    <property type="entry name" value="BASIC AMINO ACID ANTIPORTER YFCC-RELATED"/>
    <property type="match status" value="1"/>
</dbReference>
<dbReference type="OrthoDB" id="9765532at2"/>
<sequence>MFIPSPPNAHAAAVLLLTGLALVLFSREKLPLETSSLVVLVLLAVGFEVFPYADGGHALRAVDFFLGFGNEALVAVCALMIAGQGILRTGALDPVGRILARFWRVSPKLSLLLTLLLGGFISAFINNVPVVVLLLPVLISVSLKTGDSAARVLMPMGFSTLLGGTATTIGTSTNLLVVSVAMEMGLPRFGMFDFMAPAVLAGGVGVLYLWLVAPRLLPKKDICIADASPRIFTAHLAVAEGGPLDGKPLLRALELTDGKMKISALERGEGNQVMLLPDVILAPGDHMVVSDTPERLKEFETVLHGTLYPVGSEDQPVSEDNPLHEEDQQIAEIAVYQGSRLEGTTLNNYHFAERAGVIALAIHRSGKRFERVRDHVSDLRLQSGDILLVQGPRRNIEELKRSTDFLVLDSTMDLPYSRKAPLALAIMLAVILAAAAGLLPIAISATVGALLMILTGCLTWRDASRALSVQVVLIVVTSLALGTAMIRTGGAQYLGSVFVALSGGAGPTVALSGLMLLMALLTNIISNNATAVIGTPIAVSIAAQMGLPPQPFVLAVLFGANMSYATPMAYKTNLLVMNAGEYAFADFLKVGIPLVLIMWGAFSFLLPFYYL</sequence>
<evidence type="ECO:0000256" key="6">
    <source>
        <dbReference type="ARBA" id="ARBA00023136"/>
    </source>
</evidence>
<feature type="transmembrane region" description="Helical" evidence="7">
    <location>
        <begin position="36"/>
        <end position="53"/>
    </location>
</feature>
<feature type="domain" description="RCK C-terminal" evidence="8">
    <location>
        <begin position="221"/>
        <end position="305"/>
    </location>
</feature>